<dbReference type="InterPro" id="IPR005158">
    <property type="entry name" value="BTAD"/>
</dbReference>
<dbReference type="InterPro" id="IPR016032">
    <property type="entry name" value="Sig_transdc_resp-reg_C-effctor"/>
</dbReference>
<dbReference type="PANTHER" id="PTHR35807">
    <property type="entry name" value="TRANSCRIPTIONAL REGULATOR REDD-RELATED"/>
    <property type="match status" value="1"/>
</dbReference>
<evidence type="ECO:0000256" key="3">
    <source>
        <dbReference type="ARBA" id="ARBA00023015"/>
    </source>
</evidence>
<evidence type="ECO:0000313" key="8">
    <source>
        <dbReference type="EMBL" id="GAA0441909.1"/>
    </source>
</evidence>
<dbReference type="Gene3D" id="1.10.10.10">
    <property type="entry name" value="Winged helix-like DNA-binding domain superfamily/Winged helix DNA-binding domain"/>
    <property type="match status" value="1"/>
</dbReference>
<dbReference type="SMART" id="SM01043">
    <property type="entry name" value="BTAD"/>
    <property type="match status" value="1"/>
</dbReference>
<dbReference type="PRINTS" id="PR00364">
    <property type="entry name" value="DISEASERSIST"/>
</dbReference>
<comment type="caution">
    <text evidence="8">The sequence shown here is derived from an EMBL/GenBank/DDBJ whole genome shotgun (WGS) entry which is preliminary data.</text>
</comment>
<dbReference type="Pfam" id="PF03704">
    <property type="entry name" value="BTAD"/>
    <property type="match status" value="1"/>
</dbReference>
<evidence type="ECO:0000256" key="6">
    <source>
        <dbReference type="PROSITE-ProRule" id="PRU01091"/>
    </source>
</evidence>
<keyword evidence="9" id="KW-1185">Reference proteome</keyword>
<dbReference type="SUPFAM" id="SSF46894">
    <property type="entry name" value="C-terminal effector domain of the bipartite response regulators"/>
    <property type="match status" value="1"/>
</dbReference>
<feature type="DNA-binding region" description="OmpR/PhoB-type" evidence="6">
    <location>
        <begin position="1"/>
        <end position="96"/>
    </location>
</feature>
<dbReference type="InterPro" id="IPR036388">
    <property type="entry name" value="WH-like_DNA-bd_sf"/>
</dbReference>
<evidence type="ECO:0000256" key="4">
    <source>
        <dbReference type="ARBA" id="ARBA00023125"/>
    </source>
</evidence>
<dbReference type="RefSeq" id="WP_344083556.1">
    <property type="nucleotide sequence ID" value="NZ_BAAAHB010000001.1"/>
</dbReference>
<dbReference type="InterPro" id="IPR027417">
    <property type="entry name" value="P-loop_NTPase"/>
</dbReference>
<name>A0ABN0ZAW7_9ACTN</name>
<dbReference type="SUPFAM" id="SSF52540">
    <property type="entry name" value="P-loop containing nucleoside triphosphate hydrolases"/>
    <property type="match status" value="1"/>
</dbReference>
<dbReference type="Pfam" id="PF13191">
    <property type="entry name" value="AAA_16"/>
    <property type="match status" value="1"/>
</dbReference>
<dbReference type="InterPro" id="IPR001867">
    <property type="entry name" value="OmpR/PhoB-type_DNA-bd"/>
</dbReference>
<evidence type="ECO:0000313" key="9">
    <source>
        <dbReference type="Proteomes" id="UP001499895"/>
    </source>
</evidence>
<dbReference type="PANTHER" id="PTHR35807:SF1">
    <property type="entry name" value="TRANSCRIPTIONAL REGULATOR REDD"/>
    <property type="match status" value="1"/>
</dbReference>
<keyword evidence="2" id="KW-0902">Two-component regulatory system</keyword>
<keyword evidence="5" id="KW-0804">Transcription</keyword>
<dbReference type="Proteomes" id="UP001499895">
    <property type="component" value="Unassembled WGS sequence"/>
</dbReference>
<reference evidence="8 9" key="1">
    <citation type="journal article" date="2019" name="Int. J. Syst. Evol. Microbiol.">
        <title>The Global Catalogue of Microorganisms (GCM) 10K type strain sequencing project: providing services to taxonomists for standard genome sequencing and annotation.</title>
        <authorList>
            <consortium name="The Broad Institute Genomics Platform"/>
            <consortium name="The Broad Institute Genome Sequencing Center for Infectious Disease"/>
            <person name="Wu L."/>
            <person name="Ma J."/>
        </authorList>
    </citation>
    <scope>NUCLEOTIDE SEQUENCE [LARGE SCALE GENOMIC DNA]</scope>
    <source>
        <strain evidence="8 9">JCM 10649</strain>
    </source>
</reference>
<dbReference type="Gene3D" id="1.25.40.10">
    <property type="entry name" value="Tetratricopeptide repeat domain"/>
    <property type="match status" value="2"/>
</dbReference>
<feature type="domain" description="OmpR/PhoB-type" evidence="7">
    <location>
        <begin position="1"/>
        <end position="96"/>
    </location>
</feature>
<dbReference type="Gene3D" id="3.40.50.300">
    <property type="entry name" value="P-loop containing nucleotide triphosphate hydrolases"/>
    <property type="match status" value="1"/>
</dbReference>
<proteinExistence type="inferred from homology"/>
<protein>
    <submittedName>
        <fullName evidence="8">Transcriptional regulator AfsR</fullName>
    </submittedName>
</protein>
<comment type="similarity">
    <text evidence="1">Belongs to the AfsR/DnrI/RedD regulatory family.</text>
</comment>
<dbReference type="PROSITE" id="PS51755">
    <property type="entry name" value="OMPR_PHOB"/>
    <property type="match status" value="1"/>
</dbReference>
<accession>A0ABN0ZAW7</accession>
<dbReference type="InterPro" id="IPR011990">
    <property type="entry name" value="TPR-like_helical_dom_sf"/>
</dbReference>
<organism evidence="8 9">
    <name type="scientific">Streptomyces stramineus</name>
    <dbReference type="NCBI Taxonomy" id="173861"/>
    <lineage>
        <taxon>Bacteria</taxon>
        <taxon>Bacillati</taxon>
        <taxon>Actinomycetota</taxon>
        <taxon>Actinomycetes</taxon>
        <taxon>Kitasatosporales</taxon>
        <taxon>Streptomycetaceae</taxon>
        <taxon>Streptomyces</taxon>
    </lineage>
</organism>
<evidence type="ECO:0000259" key="7">
    <source>
        <dbReference type="PROSITE" id="PS51755"/>
    </source>
</evidence>
<evidence type="ECO:0000256" key="5">
    <source>
        <dbReference type="ARBA" id="ARBA00023163"/>
    </source>
</evidence>
<dbReference type="SMART" id="SM00862">
    <property type="entry name" value="Trans_reg_C"/>
    <property type="match status" value="1"/>
</dbReference>
<dbReference type="InterPro" id="IPR051677">
    <property type="entry name" value="AfsR-DnrI-RedD_regulator"/>
</dbReference>
<sequence length="915" mass="98467">MEFRLLGSVSVVTEDGDLPLGPVKRRSLLAALLLRPNGPVMVEQLTAALWDQEPPPRARGVIQGHVSRLRTLLTSADAGAYGIELLTQGTAYVLRVPKTRLDAHRFEHLVAQARERRDPAEAVTMYREALSLWQGPALADVCPSPPLQAAAQALEELRLATVEQLAAGYARLGEHARAATVLRTEAVAHPLRESLSAALVTALHRANRRSDALDWFHRTRRLLADELGIDPGRELSDAYAMALREEADEAPTQTATRTRAATVHAAPLPPTTPATFPADAADLLPRAPRGFHGRTQELAALCRAAENEAPVCLVTGPAGVGKTALVLQWAHRYRADFPGGRLYADLRGFGDTGEATLAEVLREFLLALGVAPSRMPESASGAAALFRTLTADRELLVILDNARDSEQVRPLLPGGPRCVTVVTSRYRLPGLIVTDAARTLPMDVLTPEDGTALLAEVLGKERVLAEPAAARRLAELCGGLPLALRVAAARLADRPDWALSAMNAEMVDATRRLGLLDVEDTGVRAALRLTVRQLPEHVARHFACLGRHPGTHFDRYATAALTRTDPATAEATLEQLAASHLVTETAPGRWTLHDLVRLYARTLESRPDALTRVLDHYLATALAAATVAEPGNESCVPLPPDFLAPTAVRTFTDRDDAMAWYSTERDDLMQAAAAAHAAGLHSRTWRIVMLLWPLMARWVLDGWTPLLEMALEAARADADPAAESRVRALLGWVLTEEGRSDEALTCVKAAPALSAHAGDLRGEASALVVLSWAQAALGDLDEAAEGCARAVELARKADDRYTERLALYHLARYRLDTGQWQAALDTATAALAFEDLPGTVVASRVLLLTTTGEALLGLGDEPEGIRRLGMAAREAEISGYDDGAVRALGVLLRVSADAGLQARYDAAVARLTTRT</sequence>
<keyword evidence="4 6" id="KW-0238">DNA-binding</keyword>
<dbReference type="SUPFAM" id="SSF48452">
    <property type="entry name" value="TPR-like"/>
    <property type="match status" value="2"/>
</dbReference>
<keyword evidence="3" id="KW-0805">Transcription regulation</keyword>
<gene>
    <name evidence="8" type="primary">afsR_1</name>
    <name evidence="8" type="ORF">GCM10009544_00720</name>
</gene>
<dbReference type="InterPro" id="IPR041664">
    <property type="entry name" value="AAA_16"/>
</dbReference>
<dbReference type="EMBL" id="BAAAHB010000001">
    <property type="protein sequence ID" value="GAA0441909.1"/>
    <property type="molecule type" value="Genomic_DNA"/>
</dbReference>
<evidence type="ECO:0000256" key="2">
    <source>
        <dbReference type="ARBA" id="ARBA00023012"/>
    </source>
</evidence>
<dbReference type="CDD" id="cd15831">
    <property type="entry name" value="BTAD"/>
    <property type="match status" value="1"/>
</dbReference>
<evidence type="ECO:0000256" key="1">
    <source>
        <dbReference type="ARBA" id="ARBA00005820"/>
    </source>
</evidence>